<keyword evidence="7" id="KW-0325">Glycoprotein</keyword>
<dbReference type="EMBL" id="RSCE01000010">
    <property type="protein sequence ID" value="RSH79334.1"/>
    <property type="molecule type" value="Genomic_DNA"/>
</dbReference>
<dbReference type="GO" id="GO:0008422">
    <property type="term" value="F:beta-glucosidase activity"/>
    <property type="evidence" value="ECO:0007669"/>
    <property type="project" value="UniProtKB-EC"/>
</dbReference>
<dbReference type="RefSeq" id="XP_028474481.1">
    <property type="nucleotide sequence ID" value="XM_028617174.1"/>
</dbReference>
<evidence type="ECO:0000256" key="3">
    <source>
        <dbReference type="ARBA" id="ARBA00005336"/>
    </source>
</evidence>
<comment type="caution">
    <text evidence="14">The sequence shown here is derived from an EMBL/GenBank/DDBJ whole genome shotgun (WGS) entry which is preliminary data.</text>
</comment>
<dbReference type="PANTHER" id="PTHR42715">
    <property type="entry name" value="BETA-GLUCOSIDASE"/>
    <property type="match status" value="1"/>
</dbReference>
<evidence type="ECO:0000256" key="6">
    <source>
        <dbReference type="ARBA" id="ARBA00023001"/>
    </source>
</evidence>
<dbReference type="Gene3D" id="2.60.40.10">
    <property type="entry name" value="Immunoglobulins"/>
    <property type="match status" value="1"/>
</dbReference>
<evidence type="ECO:0000256" key="2">
    <source>
        <dbReference type="ARBA" id="ARBA00004987"/>
    </source>
</evidence>
<evidence type="ECO:0000256" key="7">
    <source>
        <dbReference type="ARBA" id="ARBA00023180"/>
    </source>
</evidence>
<evidence type="ECO:0000256" key="12">
    <source>
        <dbReference type="SAM" id="SignalP"/>
    </source>
</evidence>
<feature type="chain" id="PRO_5019041999" description="beta-glucosidase" evidence="12">
    <location>
        <begin position="17"/>
        <end position="924"/>
    </location>
</feature>
<comment type="similarity">
    <text evidence="3">Belongs to the glycosyl hydrolase 3 family.</text>
</comment>
<keyword evidence="5" id="KW-0378">Hydrolase</keyword>
<evidence type="ECO:0000256" key="11">
    <source>
        <dbReference type="SAM" id="MobiDB-lite"/>
    </source>
</evidence>
<dbReference type="Pfam" id="PF00933">
    <property type="entry name" value="Glyco_hydro_3"/>
    <property type="match status" value="1"/>
</dbReference>
<dbReference type="Gene3D" id="3.40.50.1700">
    <property type="entry name" value="Glycoside hydrolase family 3 C-terminal domain"/>
    <property type="match status" value="1"/>
</dbReference>
<comment type="pathway">
    <text evidence="2">Glycan metabolism; cellulose degradation.</text>
</comment>
<evidence type="ECO:0000313" key="14">
    <source>
        <dbReference type="EMBL" id="RSH79334.1"/>
    </source>
</evidence>
<dbReference type="InterPro" id="IPR036962">
    <property type="entry name" value="Glyco_hydro_3_N_sf"/>
</dbReference>
<dbReference type="FunFam" id="3.20.20.300:FF:000002">
    <property type="entry name" value="Probable beta-glucosidase"/>
    <property type="match status" value="1"/>
</dbReference>
<feature type="region of interest" description="Disordered" evidence="11">
    <location>
        <begin position="770"/>
        <end position="811"/>
    </location>
</feature>
<dbReference type="Gene3D" id="3.20.20.300">
    <property type="entry name" value="Glycoside hydrolase, family 3, N-terminal domain"/>
    <property type="match status" value="1"/>
</dbReference>
<dbReference type="Proteomes" id="UP000279236">
    <property type="component" value="Unassembled WGS sequence"/>
</dbReference>
<keyword evidence="6" id="KW-0136">Cellulose degradation</keyword>
<evidence type="ECO:0000256" key="5">
    <source>
        <dbReference type="ARBA" id="ARBA00022801"/>
    </source>
</evidence>
<dbReference type="GO" id="GO:0030245">
    <property type="term" value="P:cellulose catabolic process"/>
    <property type="evidence" value="ECO:0007669"/>
    <property type="project" value="UniProtKB-KW"/>
</dbReference>
<dbReference type="OrthoDB" id="416222at2759"/>
<keyword evidence="15" id="KW-1185">Reference proteome</keyword>
<dbReference type="EC" id="3.2.1.21" evidence="4"/>
<evidence type="ECO:0000256" key="4">
    <source>
        <dbReference type="ARBA" id="ARBA00012744"/>
    </source>
</evidence>
<evidence type="ECO:0000256" key="9">
    <source>
        <dbReference type="ARBA" id="ARBA00023295"/>
    </source>
</evidence>
<dbReference type="InterPro" id="IPR002772">
    <property type="entry name" value="Glyco_hydro_3_C"/>
</dbReference>
<feature type="region of interest" description="Disordered" evidence="11">
    <location>
        <begin position="18"/>
        <end position="92"/>
    </location>
</feature>
<dbReference type="STRING" id="105984.A0A427XKP2"/>
<dbReference type="InterPro" id="IPR001764">
    <property type="entry name" value="Glyco_hydro_3_N"/>
</dbReference>
<dbReference type="PANTHER" id="PTHR42715:SF2">
    <property type="entry name" value="BETA-GLUCOSIDASE F-RELATED"/>
    <property type="match status" value="1"/>
</dbReference>
<feature type="compositionally biased region" description="Polar residues" evidence="11">
    <location>
        <begin position="50"/>
        <end position="91"/>
    </location>
</feature>
<proteinExistence type="inferred from homology"/>
<keyword evidence="9" id="KW-0326">Glycosidase</keyword>
<feature type="compositionally biased region" description="Low complexity" evidence="11">
    <location>
        <begin position="26"/>
        <end position="41"/>
    </location>
</feature>
<evidence type="ECO:0000256" key="8">
    <source>
        <dbReference type="ARBA" id="ARBA00023277"/>
    </source>
</evidence>
<feature type="domain" description="Fibronectin type III-like" evidence="13">
    <location>
        <begin position="843"/>
        <end position="912"/>
    </location>
</feature>
<name>A0A427XKP2_9TREE</name>
<organism evidence="14 15">
    <name type="scientific">Apiotrichum porosum</name>
    <dbReference type="NCBI Taxonomy" id="105984"/>
    <lineage>
        <taxon>Eukaryota</taxon>
        <taxon>Fungi</taxon>
        <taxon>Dikarya</taxon>
        <taxon>Basidiomycota</taxon>
        <taxon>Agaricomycotina</taxon>
        <taxon>Tremellomycetes</taxon>
        <taxon>Trichosporonales</taxon>
        <taxon>Trichosporonaceae</taxon>
        <taxon>Apiotrichum</taxon>
    </lineage>
</organism>
<sequence length="924" mass="98342">MRLLPLILTLGVLARAQSNTTEPTVTASSPSAESSPSETASDTALWTAPASVNETSTADVPTATDSTATGLESAGNGTAVPSPTVTDLSNGTTVGADTATLTTAPEASSTTAAAAAECSFCTVPAGYTSEDVPAPLDIEDSFSPAWRKAHRKAAAYLKGWTNEDKVKLATGEGWMVGRCVGNTPPVAERNWTGLCLQDAPLGVRFGDFVSYFPPAINVASTFDKSLMYKRGYAMGQEHRGKGVNIQLGPMTNMGRVAAGGRNWEGFGADPYLSGHGTYQTVKGIQKAGVQACAKHFILNEQERNRTTSSSNVDDRTLHEFYLHPFLRAVQADVASFMCSYNLINGSWACQDSKTQNGILKTELGFGGFIMSDWDATHSGVLSVQNGLDMTMPGDIGYSGGLTTFFGANLTNSVTNGSIPQARLDDMAQRIVAAWYLVGQDKGNYPAVNFDSWTTTGPNNSHVDVQGDHYKLIRHIGASSVVLLKNVDNALPLVKPKSIAVIGSDMGPSTRGPNGYSDRGGDEGTLASGWGSGTTNFPYLVDPLEAISLQARKDHSTLGWWLRDWEVEGAATLAATAEVAIVGINSDSGEEYITVDGNVGDRNNLTAWNNGDALVKAVAAVNNNTIVVVHSVGPIIMDWADHPNITGILWAGLPGQESGNSLVDVMYGAYNPSGRLPYTIARNRSDYPADIDYVNTNDPVETNVEYTEGLFVDYRHFLAQNITPAFPFGYGGSYTNFSYSNIKVTPLGRGKRDYDLHDRESIPVNSSVISVHESQTAAPATNTDISAAGNNVTDPAATNSSAGDNSTSTPLTAQVGTSVSKKLHKARWSVSADITNTGAVNGCEIPQLYLSFPEGSGEPPRVLRDFTRINLDANATSTVTFKLSRYDVSIWNVVEQAWTIPNGTFTAIVARHSFDEDGVSATFTP</sequence>
<dbReference type="SUPFAM" id="SSF51445">
    <property type="entry name" value="(Trans)glycosidases"/>
    <property type="match status" value="1"/>
</dbReference>
<dbReference type="FunFam" id="3.40.50.1700:FF:000003">
    <property type="entry name" value="Probable beta-glucosidase"/>
    <property type="match status" value="1"/>
</dbReference>
<keyword evidence="12" id="KW-0732">Signal</keyword>
<gene>
    <name evidence="14" type="ORF">EHS24_001376</name>
</gene>
<dbReference type="AlphaFoldDB" id="A0A427XKP2"/>
<keyword evidence="8" id="KW-0119">Carbohydrate metabolism</keyword>
<dbReference type="SMART" id="SM01217">
    <property type="entry name" value="Fn3_like"/>
    <property type="match status" value="1"/>
</dbReference>
<evidence type="ECO:0000256" key="10">
    <source>
        <dbReference type="ARBA" id="ARBA00023326"/>
    </source>
</evidence>
<dbReference type="SUPFAM" id="SSF52279">
    <property type="entry name" value="Beta-D-glucan exohydrolase, C-terminal domain"/>
    <property type="match status" value="1"/>
</dbReference>
<reference evidence="14 15" key="1">
    <citation type="submission" date="2018-11" db="EMBL/GenBank/DDBJ databases">
        <title>Genome sequence of Apiotrichum porosum DSM 27194.</title>
        <authorList>
            <person name="Aliyu H."/>
            <person name="Gorte O."/>
            <person name="Ochsenreither K."/>
        </authorList>
    </citation>
    <scope>NUCLEOTIDE SEQUENCE [LARGE SCALE GENOMIC DNA]</scope>
    <source>
        <strain evidence="14 15">DSM 27194</strain>
    </source>
</reference>
<dbReference type="Pfam" id="PF01915">
    <property type="entry name" value="Glyco_hydro_3_C"/>
    <property type="match status" value="1"/>
</dbReference>
<comment type="catalytic activity">
    <reaction evidence="1">
        <text>Hydrolysis of terminal, non-reducing beta-D-glucosyl residues with release of beta-D-glucose.</text>
        <dbReference type="EC" id="3.2.1.21"/>
    </reaction>
</comment>
<dbReference type="InterPro" id="IPR050288">
    <property type="entry name" value="Cellulose_deg_GH3"/>
</dbReference>
<protein>
    <recommendedName>
        <fullName evidence="4">beta-glucosidase</fullName>
        <ecNumber evidence="4">3.2.1.21</ecNumber>
    </recommendedName>
</protein>
<feature type="region of interest" description="Disordered" evidence="11">
    <location>
        <begin position="503"/>
        <end position="523"/>
    </location>
</feature>
<dbReference type="InterPro" id="IPR036881">
    <property type="entry name" value="Glyco_hydro_3_C_sf"/>
</dbReference>
<dbReference type="InterPro" id="IPR017853">
    <property type="entry name" value="GH"/>
</dbReference>
<feature type="signal peptide" evidence="12">
    <location>
        <begin position="1"/>
        <end position="16"/>
    </location>
</feature>
<accession>A0A427XKP2</accession>
<dbReference type="GeneID" id="39585919"/>
<dbReference type="PRINTS" id="PR00133">
    <property type="entry name" value="GLHYDRLASE3"/>
</dbReference>
<dbReference type="InterPro" id="IPR013783">
    <property type="entry name" value="Ig-like_fold"/>
</dbReference>
<dbReference type="InterPro" id="IPR026891">
    <property type="entry name" value="Fn3-like"/>
</dbReference>
<evidence type="ECO:0000256" key="1">
    <source>
        <dbReference type="ARBA" id="ARBA00000448"/>
    </source>
</evidence>
<keyword evidence="10" id="KW-0624">Polysaccharide degradation</keyword>
<evidence type="ECO:0000259" key="13">
    <source>
        <dbReference type="SMART" id="SM01217"/>
    </source>
</evidence>
<dbReference type="Pfam" id="PF14310">
    <property type="entry name" value="Fn3-like"/>
    <property type="match status" value="1"/>
</dbReference>
<evidence type="ECO:0000313" key="15">
    <source>
        <dbReference type="Proteomes" id="UP000279236"/>
    </source>
</evidence>